<dbReference type="Pfam" id="PF00106">
    <property type="entry name" value="adh_short"/>
    <property type="match status" value="1"/>
</dbReference>
<dbReference type="InterPro" id="IPR002347">
    <property type="entry name" value="SDR_fam"/>
</dbReference>
<evidence type="ECO:0000313" key="2">
    <source>
        <dbReference type="EMBL" id="NOU74978.1"/>
    </source>
</evidence>
<sequence>MYLHQKGGRRVKETVCITGASRGLGYELTKLFYVHHYRVFPLVRSITAAENLLNEMPNCHPIIADVAEDTCTDILKSALSAHTDVLDILINNAGIPGIAYQITTVTTQETSALFNVHNLGVIRTVQATLSFLERSAKPRIINVSSRLASLTKTASGEFNEGGFSYSYRMAKAAQNMLTLCLDQELRSKGVHVSSVHPGKINTNCASYDANLEPNEAAKKVFDWCKTAGVHNSGSFVEPGMGGLPW</sequence>
<dbReference type="PRINTS" id="PR00081">
    <property type="entry name" value="GDHRDH"/>
</dbReference>
<dbReference type="EMBL" id="WHOA01000191">
    <property type="protein sequence ID" value="NOU74978.1"/>
    <property type="molecule type" value="Genomic_DNA"/>
</dbReference>
<protein>
    <submittedName>
        <fullName evidence="2">SDR family NAD(P)-dependent oxidoreductase</fullName>
    </submittedName>
</protein>
<dbReference type="PANTHER" id="PTHR45458:SF2">
    <property type="entry name" value="OXIDOREDUCTASE, SHORT CHAIN DEHYDROGENASE_REDUCTASE FAMILY SUPERFAMILY (AFU_ORTHOLOGUE AFUA_3G13450)"/>
    <property type="match status" value="1"/>
</dbReference>
<organism evidence="2 3">
    <name type="scientific">Paenibacillus phytorum</name>
    <dbReference type="NCBI Taxonomy" id="2654977"/>
    <lineage>
        <taxon>Bacteria</taxon>
        <taxon>Bacillati</taxon>
        <taxon>Bacillota</taxon>
        <taxon>Bacilli</taxon>
        <taxon>Bacillales</taxon>
        <taxon>Paenibacillaceae</taxon>
        <taxon>Paenibacillus</taxon>
    </lineage>
</organism>
<dbReference type="Gene3D" id="3.40.50.720">
    <property type="entry name" value="NAD(P)-binding Rossmann-like Domain"/>
    <property type="match status" value="1"/>
</dbReference>
<name>A0ABX1Y4T8_9BACL</name>
<dbReference type="InterPro" id="IPR036291">
    <property type="entry name" value="NAD(P)-bd_dom_sf"/>
</dbReference>
<dbReference type="SUPFAM" id="SSF51735">
    <property type="entry name" value="NAD(P)-binding Rossmann-fold domains"/>
    <property type="match status" value="1"/>
</dbReference>
<reference evidence="2 3" key="1">
    <citation type="submission" date="2019-10" db="EMBL/GenBank/DDBJ databases">
        <title>Description of Paenibacillus terrestris sp. nov.</title>
        <authorList>
            <person name="Carlier A."/>
            <person name="Qi S."/>
        </authorList>
    </citation>
    <scope>NUCLEOTIDE SEQUENCE [LARGE SCALE GENOMIC DNA]</scope>
    <source>
        <strain evidence="2 3">LMG 31458</strain>
    </source>
</reference>
<dbReference type="PRINTS" id="PR00080">
    <property type="entry name" value="SDRFAMILY"/>
</dbReference>
<evidence type="ECO:0000256" key="1">
    <source>
        <dbReference type="RuleBase" id="RU000363"/>
    </source>
</evidence>
<dbReference type="InterPro" id="IPR052184">
    <property type="entry name" value="SDR_enzymes"/>
</dbReference>
<dbReference type="Proteomes" id="UP000616779">
    <property type="component" value="Unassembled WGS sequence"/>
</dbReference>
<comment type="similarity">
    <text evidence="1">Belongs to the short-chain dehydrogenases/reductases (SDR) family.</text>
</comment>
<proteinExistence type="inferred from homology"/>
<keyword evidence="3" id="KW-1185">Reference proteome</keyword>
<comment type="caution">
    <text evidence="2">The sequence shown here is derived from an EMBL/GenBank/DDBJ whole genome shotgun (WGS) entry which is preliminary data.</text>
</comment>
<gene>
    <name evidence="2" type="ORF">GC098_26925</name>
</gene>
<accession>A0ABX1Y4T8</accession>
<dbReference type="PANTHER" id="PTHR45458">
    <property type="entry name" value="SHORT-CHAIN DEHYDROGENASE/REDUCTASE SDR"/>
    <property type="match status" value="1"/>
</dbReference>
<evidence type="ECO:0000313" key="3">
    <source>
        <dbReference type="Proteomes" id="UP000616779"/>
    </source>
</evidence>